<dbReference type="PROSITE" id="PS00170">
    <property type="entry name" value="CSA_PPIASE_1"/>
    <property type="match status" value="1"/>
</dbReference>
<dbReference type="GO" id="GO:0016018">
    <property type="term" value="F:cyclosporin A binding"/>
    <property type="evidence" value="ECO:0007669"/>
    <property type="project" value="TreeGrafter"/>
</dbReference>
<dbReference type="Gene3D" id="2.40.100.10">
    <property type="entry name" value="Cyclophilin-like"/>
    <property type="match status" value="1"/>
</dbReference>
<gene>
    <name evidence="8" type="primary">CPR2_1</name>
    <name evidence="8" type="ORF">EHS24_001525</name>
</gene>
<dbReference type="InterPro" id="IPR002130">
    <property type="entry name" value="Cyclophilin-type_PPIase_dom"/>
</dbReference>
<protein>
    <recommendedName>
        <fullName evidence="6">Peptidyl-prolyl cis-trans isomerase</fullName>
        <shortName evidence="6">PPIase</shortName>
        <ecNumber evidence="6">5.2.1.8</ecNumber>
    </recommendedName>
</protein>
<dbReference type="STRING" id="105984.A0A427XKR2"/>
<dbReference type="GO" id="GO:0005737">
    <property type="term" value="C:cytoplasm"/>
    <property type="evidence" value="ECO:0007669"/>
    <property type="project" value="TreeGrafter"/>
</dbReference>
<keyword evidence="3 6" id="KW-0697">Rotamase</keyword>
<proteinExistence type="inferred from homology"/>
<dbReference type="AlphaFoldDB" id="A0A427XKR2"/>
<organism evidence="8 9">
    <name type="scientific">Apiotrichum porosum</name>
    <dbReference type="NCBI Taxonomy" id="105984"/>
    <lineage>
        <taxon>Eukaryota</taxon>
        <taxon>Fungi</taxon>
        <taxon>Dikarya</taxon>
        <taxon>Basidiomycota</taxon>
        <taxon>Agaricomycotina</taxon>
        <taxon>Tremellomycetes</taxon>
        <taxon>Trichosporonales</taxon>
        <taxon>Trichosporonaceae</taxon>
        <taxon>Apiotrichum</taxon>
    </lineage>
</organism>
<dbReference type="RefSeq" id="XP_028474622.1">
    <property type="nucleotide sequence ID" value="XM_028617315.1"/>
</dbReference>
<dbReference type="EMBL" id="RSCE01000010">
    <property type="protein sequence ID" value="RSH79475.1"/>
    <property type="molecule type" value="Genomic_DNA"/>
</dbReference>
<dbReference type="InterPro" id="IPR020892">
    <property type="entry name" value="Cyclophilin-type_PPIase_CS"/>
</dbReference>
<evidence type="ECO:0000256" key="4">
    <source>
        <dbReference type="ARBA" id="ARBA00023235"/>
    </source>
</evidence>
<dbReference type="SUPFAM" id="SSF50891">
    <property type="entry name" value="Cyclophilin-like"/>
    <property type="match status" value="1"/>
</dbReference>
<feature type="domain" description="PPIase cyclophilin-type" evidence="7">
    <location>
        <begin position="34"/>
        <end position="191"/>
    </location>
</feature>
<dbReference type="PANTHER" id="PTHR11071:SF561">
    <property type="entry name" value="PEPTIDYL-PROLYL CIS-TRANS ISOMERASE D-RELATED"/>
    <property type="match status" value="1"/>
</dbReference>
<dbReference type="GO" id="GO:0006457">
    <property type="term" value="P:protein folding"/>
    <property type="evidence" value="ECO:0007669"/>
    <property type="project" value="InterPro"/>
</dbReference>
<dbReference type="GeneID" id="39586068"/>
<dbReference type="PROSITE" id="PS50072">
    <property type="entry name" value="CSA_PPIASE_2"/>
    <property type="match status" value="1"/>
</dbReference>
<dbReference type="InterPro" id="IPR029000">
    <property type="entry name" value="Cyclophilin-like_dom_sf"/>
</dbReference>
<evidence type="ECO:0000256" key="2">
    <source>
        <dbReference type="ARBA" id="ARBA00022729"/>
    </source>
</evidence>
<comment type="caution">
    <text evidence="8">The sequence shown here is derived from an EMBL/GenBank/DDBJ whole genome shotgun (WGS) entry which is preliminary data.</text>
</comment>
<evidence type="ECO:0000256" key="1">
    <source>
        <dbReference type="ARBA" id="ARBA00000971"/>
    </source>
</evidence>
<dbReference type="EC" id="5.2.1.8" evidence="6"/>
<sequence length="192" mass="20938">MLGKIKLGLKKAFVPPDEKSAYAPPEGVQRPKVFFEVASGDTHFGRITMELFSDVTPKTCDNFLELCSGNVEHCYKGSLFHRVVPDFMIQGGDVIAGNGTGNWSIYGGAFADENFRFRHKVAGLLSMANSGPGTNGCQFFITTAPADFLDNKHVVFGRVLEGMPVVHQIENVPTRENDRPSTRVVITACGVL</sequence>
<evidence type="ECO:0000256" key="6">
    <source>
        <dbReference type="RuleBase" id="RU363019"/>
    </source>
</evidence>
<dbReference type="Proteomes" id="UP000279236">
    <property type="component" value="Unassembled WGS sequence"/>
</dbReference>
<dbReference type="Pfam" id="PF00160">
    <property type="entry name" value="Pro_isomerase"/>
    <property type="match status" value="1"/>
</dbReference>
<dbReference type="PIRSF" id="PIRSF001467">
    <property type="entry name" value="Peptidylpro_ismrse"/>
    <property type="match status" value="1"/>
</dbReference>
<dbReference type="PRINTS" id="PR00153">
    <property type="entry name" value="CSAPPISMRASE"/>
</dbReference>
<keyword evidence="9" id="KW-1185">Reference proteome</keyword>
<dbReference type="GO" id="GO:0003755">
    <property type="term" value="F:peptidyl-prolyl cis-trans isomerase activity"/>
    <property type="evidence" value="ECO:0007669"/>
    <property type="project" value="UniProtKB-UniRule"/>
</dbReference>
<accession>A0A427XKR2</accession>
<evidence type="ECO:0000313" key="9">
    <source>
        <dbReference type="Proteomes" id="UP000279236"/>
    </source>
</evidence>
<comment type="function">
    <text evidence="6">PPIases accelerate the folding of proteins. It catalyzes the cis-trans isomerization of proline imidic peptide bonds in oligopeptides.</text>
</comment>
<reference evidence="8 9" key="1">
    <citation type="submission" date="2018-11" db="EMBL/GenBank/DDBJ databases">
        <title>Genome sequence of Apiotrichum porosum DSM 27194.</title>
        <authorList>
            <person name="Aliyu H."/>
            <person name="Gorte O."/>
            <person name="Ochsenreither K."/>
        </authorList>
    </citation>
    <scope>NUCLEOTIDE SEQUENCE [LARGE SCALE GENOMIC DNA]</scope>
    <source>
        <strain evidence="8 9">DSM 27194</strain>
    </source>
</reference>
<name>A0A427XKR2_9TREE</name>
<evidence type="ECO:0000259" key="7">
    <source>
        <dbReference type="PROSITE" id="PS50072"/>
    </source>
</evidence>
<evidence type="ECO:0000313" key="8">
    <source>
        <dbReference type="EMBL" id="RSH79475.1"/>
    </source>
</evidence>
<keyword evidence="2" id="KW-0732">Signal</keyword>
<evidence type="ECO:0000256" key="3">
    <source>
        <dbReference type="ARBA" id="ARBA00023110"/>
    </source>
</evidence>
<evidence type="ECO:0000256" key="5">
    <source>
        <dbReference type="ARBA" id="ARBA00038340"/>
    </source>
</evidence>
<dbReference type="InterPro" id="IPR024936">
    <property type="entry name" value="Cyclophilin-type_PPIase"/>
</dbReference>
<dbReference type="FunFam" id="2.40.100.10:FF:000019">
    <property type="entry name" value="Peptidyl-prolyl cis-trans isomerase"/>
    <property type="match status" value="1"/>
</dbReference>
<comment type="similarity">
    <text evidence="5">Belongs to the cyclophilin-type PPIase family. PPIase B subfamily.</text>
</comment>
<dbReference type="PANTHER" id="PTHR11071">
    <property type="entry name" value="PEPTIDYL-PROLYL CIS-TRANS ISOMERASE"/>
    <property type="match status" value="1"/>
</dbReference>
<comment type="catalytic activity">
    <reaction evidence="1 6">
        <text>[protein]-peptidylproline (omega=180) = [protein]-peptidylproline (omega=0)</text>
        <dbReference type="Rhea" id="RHEA:16237"/>
        <dbReference type="Rhea" id="RHEA-COMP:10747"/>
        <dbReference type="Rhea" id="RHEA-COMP:10748"/>
        <dbReference type="ChEBI" id="CHEBI:83833"/>
        <dbReference type="ChEBI" id="CHEBI:83834"/>
        <dbReference type="EC" id="5.2.1.8"/>
    </reaction>
</comment>
<dbReference type="OrthoDB" id="193499at2759"/>
<keyword evidence="4 6" id="KW-0413">Isomerase</keyword>